<evidence type="ECO:0000313" key="2">
    <source>
        <dbReference type="EMBL" id="AOW80069.1"/>
    </source>
</evidence>
<dbReference type="KEGG" id="hhsr:HSR6_0899"/>
<evidence type="ECO:0000313" key="5">
    <source>
        <dbReference type="Proteomes" id="UP000186165"/>
    </source>
</evidence>
<reference evidence="5" key="2">
    <citation type="submission" date="2016-08" db="EMBL/GenBank/DDBJ databases">
        <title>Discovery of first anaerobic lithoheterotrophic haloarchae widely represented in hypersaline habitats.</title>
        <authorList>
            <person name="Sorokin D.Y."/>
            <person name="Kublanov I.V."/>
            <person name="Roman P."/>
            <person name="Sinninghe Damste J.S."/>
            <person name="Golyshin P.N."/>
            <person name="Rojo D."/>
            <person name="Ciordia S."/>
            <person name="Mena Md.C."/>
            <person name="Ferrer M."/>
            <person name="Smedile F."/>
            <person name="Messina E."/>
            <person name="La Cono V."/>
            <person name="Yakimov M.M."/>
        </authorList>
    </citation>
    <scope>NUCLEOTIDE SEQUENCE [LARGE SCALE GENOMIC DNA]</scope>
    <source>
        <strain evidence="5">HSR6</strain>
    </source>
</reference>
<dbReference type="STRING" id="1873524.HSR6_0899"/>
<organism evidence="2 4">
    <name type="scientific">Halodesulfurarchaeum formicicum</name>
    <dbReference type="NCBI Taxonomy" id="1873524"/>
    <lineage>
        <taxon>Archaea</taxon>
        <taxon>Methanobacteriati</taxon>
        <taxon>Methanobacteriota</taxon>
        <taxon>Stenosarchaea group</taxon>
        <taxon>Halobacteria</taxon>
        <taxon>Halobacteriales</taxon>
        <taxon>Halobacteriaceae</taxon>
        <taxon>Halodesulfurarchaeum</taxon>
    </lineage>
</organism>
<gene>
    <name evidence="3" type="ORF">HSR6_0899</name>
    <name evidence="2" type="ORF">HTSR_0884</name>
</gene>
<dbReference type="AlphaFoldDB" id="A0A1D8S3Y3"/>
<evidence type="ECO:0000313" key="3">
    <source>
        <dbReference type="EMBL" id="APE95352.1"/>
    </source>
</evidence>
<reference evidence="2 4" key="1">
    <citation type="submission" date="2016-06" db="EMBL/GenBank/DDBJ databases">
        <title>Discovery of anaerobic lithoheterotrophic haloarchaeon capable of sulfur respiration by hydrogen and formate.</title>
        <authorList>
            <person name="Sorokin D.Y."/>
            <person name="Kublanov I.V."/>
            <person name="Roman P."/>
            <person name="Sinninghe Damste J.S."/>
            <person name="Golyshin P.N."/>
            <person name="Rojo D."/>
            <person name="Ciordia S."/>
            <person name="Mena Md.C."/>
            <person name="Ferrer M."/>
            <person name="Smedile F."/>
            <person name="Messina E."/>
            <person name="La Cono V."/>
            <person name="Yakimov M.M."/>
        </authorList>
    </citation>
    <scope>NUCLEOTIDE SEQUENCE [LARGE SCALE GENOMIC DNA]</scope>
    <source>
        <strain evidence="2 4">HTSR1</strain>
    </source>
</reference>
<dbReference type="Proteomes" id="UP000186165">
    <property type="component" value="Chromosome"/>
</dbReference>
<evidence type="ECO:0000313" key="4">
    <source>
        <dbReference type="Proteomes" id="UP000185608"/>
    </source>
</evidence>
<dbReference type="KEGG" id="halh:HTSR_0884"/>
<dbReference type="RefSeq" id="WP_198400438.1">
    <property type="nucleotide sequence ID" value="NZ_CP016070.1"/>
</dbReference>
<reference evidence="3" key="3">
    <citation type="journal article" date="2017" name="ISME J.">
        <title>Discovery of anaerobic lithoheterotrophic haloarchaea, ubiquitous in hypersaline habitats.</title>
        <authorList>
            <person name="Sorokin D.Y."/>
            <person name="Messina E."/>
            <person name="Smedile F."/>
            <person name="Roman P."/>
            <person name="Damste J.S.S."/>
            <person name="Ciordia S."/>
            <person name="Mena M.C."/>
            <person name="Ferrer M."/>
            <person name="Golyshin P.N."/>
            <person name="Kublanov I.V."/>
            <person name="Samarov N.I."/>
            <person name="Toshchakov S.V."/>
            <person name="La Cono V."/>
            <person name="Yakimov M.M."/>
        </authorList>
    </citation>
    <scope>NUCLEOTIDE SEQUENCE</scope>
    <source>
        <strain evidence="3">HSR6</strain>
    </source>
</reference>
<dbReference type="EMBL" id="CP016070">
    <property type="protein sequence ID" value="AOW80069.1"/>
    <property type="molecule type" value="Genomic_DNA"/>
</dbReference>
<dbReference type="OrthoDB" id="330977at2157"/>
<feature type="region of interest" description="Disordered" evidence="1">
    <location>
        <begin position="1"/>
        <end position="27"/>
    </location>
</feature>
<protein>
    <submittedName>
        <fullName evidence="2">Uncharacterized protein</fullName>
    </submittedName>
</protein>
<evidence type="ECO:0000256" key="1">
    <source>
        <dbReference type="SAM" id="MobiDB-lite"/>
    </source>
</evidence>
<sequence length="48" mass="5189">MSNQLSEPDPDGEDPDRAHLADVESGAGCTEIWETLSEQRAEAETADD</sequence>
<name>A0A1D8S3Y3_9EURY</name>
<dbReference type="EMBL" id="CP016804">
    <property type="protein sequence ID" value="APE95352.1"/>
    <property type="molecule type" value="Genomic_DNA"/>
</dbReference>
<accession>A0A1D8S3Y3</accession>
<proteinExistence type="predicted"/>
<dbReference type="Proteomes" id="UP000185608">
    <property type="component" value="Chromosome"/>
</dbReference>
<keyword evidence="5" id="KW-1185">Reference proteome</keyword>
<accession>A0A1J1AC51</accession>
<dbReference type="GeneID" id="62009083"/>